<dbReference type="EMBL" id="JBHLYW010000029">
    <property type="protein sequence ID" value="MFC0080009.1"/>
    <property type="molecule type" value="Genomic_DNA"/>
</dbReference>
<proteinExistence type="predicted"/>
<protein>
    <submittedName>
        <fullName evidence="2">T9SS type A sorting domain-containing protein</fullName>
    </submittedName>
</protein>
<name>A0ABV6C127_9FLAO</name>
<sequence>MKNNYFLNVANFRRKFYSTIAFFLLLISIGHAQYITGNNPYCIASNPTYTIVNPPAAGTYNNIVWTASPNSGITFAGNPSPTALTKVVMKSGNIISSPHYIYASFFLDGVLVAVTPNFNFQTVTPPVTPSYSVTKTTDYCTTQYHIINLTVTTNPNPSPNTSFSISPTVADPSVIVTPITNRVFELKLPLNGQNYFIYNITSTTGSSGCASNSVTTTSYGNAVSLNLTNCANNSVSTNYDFSVAPNPYSNGYLTIVAPVITSFGNPSVCRIYNTSGTLSTTFPLSTSSTSTSYALRSAVGASLVSGVYVVQVMYADGNTRSKNLIVN</sequence>
<accession>A0ABV6C127</accession>
<evidence type="ECO:0000256" key="1">
    <source>
        <dbReference type="ARBA" id="ARBA00022729"/>
    </source>
</evidence>
<dbReference type="InterPro" id="IPR026444">
    <property type="entry name" value="Secre_tail"/>
</dbReference>
<dbReference type="Proteomes" id="UP001589734">
    <property type="component" value="Unassembled WGS sequence"/>
</dbReference>
<gene>
    <name evidence="2" type="ORF">ACFFLS_23390</name>
</gene>
<keyword evidence="3" id="KW-1185">Reference proteome</keyword>
<dbReference type="NCBIfam" id="TIGR04183">
    <property type="entry name" value="Por_Secre_tail"/>
    <property type="match status" value="1"/>
</dbReference>
<keyword evidence="1" id="KW-0732">Signal</keyword>
<reference evidence="2 3" key="1">
    <citation type="submission" date="2024-09" db="EMBL/GenBank/DDBJ databases">
        <authorList>
            <person name="Sun Q."/>
            <person name="Mori K."/>
        </authorList>
    </citation>
    <scope>NUCLEOTIDE SEQUENCE [LARGE SCALE GENOMIC DNA]</scope>
    <source>
        <strain evidence="2 3">CGMCC 1.12926</strain>
    </source>
</reference>
<dbReference type="RefSeq" id="WP_379682996.1">
    <property type="nucleotide sequence ID" value="NZ_JBHLYW010000029.1"/>
</dbReference>
<evidence type="ECO:0000313" key="2">
    <source>
        <dbReference type="EMBL" id="MFC0080009.1"/>
    </source>
</evidence>
<comment type="caution">
    <text evidence="2">The sequence shown here is derived from an EMBL/GenBank/DDBJ whole genome shotgun (WGS) entry which is preliminary data.</text>
</comment>
<evidence type="ECO:0000313" key="3">
    <source>
        <dbReference type="Proteomes" id="UP001589734"/>
    </source>
</evidence>
<organism evidence="2 3">
    <name type="scientific">Flavobacterium procerum</name>
    <dbReference type="NCBI Taxonomy" id="1455569"/>
    <lineage>
        <taxon>Bacteria</taxon>
        <taxon>Pseudomonadati</taxon>
        <taxon>Bacteroidota</taxon>
        <taxon>Flavobacteriia</taxon>
        <taxon>Flavobacteriales</taxon>
        <taxon>Flavobacteriaceae</taxon>
        <taxon>Flavobacterium</taxon>
    </lineage>
</organism>